<dbReference type="Pfam" id="PF02368">
    <property type="entry name" value="Big_2"/>
    <property type="match status" value="1"/>
</dbReference>
<organism evidence="3 4">
    <name type="scientific">Nocardiopsis mwathae</name>
    <dbReference type="NCBI Taxonomy" id="1472723"/>
    <lineage>
        <taxon>Bacteria</taxon>
        <taxon>Bacillati</taxon>
        <taxon>Actinomycetota</taxon>
        <taxon>Actinomycetes</taxon>
        <taxon>Streptosporangiales</taxon>
        <taxon>Nocardiopsidaceae</taxon>
        <taxon>Nocardiopsis</taxon>
    </lineage>
</organism>
<evidence type="ECO:0000259" key="2">
    <source>
        <dbReference type="Pfam" id="PF02368"/>
    </source>
</evidence>
<sequence>MASTRQFTATTNHGDVTADADWSSSDTSVATVDKTGTATAVAPGEATITATYRGLEATAEVTVTEPDPETLHISPESADLEPAIPKKK</sequence>
<dbReference type="SUPFAM" id="SSF49373">
    <property type="entry name" value="Invasin/intimin cell-adhesion fragments"/>
    <property type="match status" value="1"/>
</dbReference>
<reference evidence="3 4" key="1">
    <citation type="submission" date="2020-08" db="EMBL/GenBank/DDBJ databases">
        <title>Sequencing the genomes of 1000 actinobacteria strains.</title>
        <authorList>
            <person name="Klenk H.-P."/>
        </authorList>
    </citation>
    <scope>NUCLEOTIDE SEQUENCE [LARGE SCALE GENOMIC DNA]</scope>
    <source>
        <strain evidence="3 4">DSM 46659</strain>
    </source>
</reference>
<feature type="compositionally biased region" description="Polar residues" evidence="1">
    <location>
        <begin position="1"/>
        <end position="14"/>
    </location>
</feature>
<dbReference type="InterPro" id="IPR008964">
    <property type="entry name" value="Invasin/intimin_cell_adhesion"/>
</dbReference>
<dbReference type="RefSeq" id="WP_184075509.1">
    <property type="nucleotide sequence ID" value="NZ_JACHDS010000001.1"/>
</dbReference>
<protein>
    <submittedName>
        <fullName evidence="3">Uncharacterized protein YjdB</fullName>
    </submittedName>
</protein>
<evidence type="ECO:0000256" key="1">
    <source>
        <dbReference type="SAM" id="MobiDB-lite"/>
    </source>
</evidence>
<dbReference type="Proteomes" id="UP000546642">
    <property type="component" value="Unassembled WGS sequence"/>
</dbReference>
<evidence type="ECO:0000313" key="4">
    <source>
        <dbReference type="Proteomes" id="UP000546642"/>
    </source>
</evidence>
<feature type="region of interest" description="Disordered" evidence="1">
    <location>
        <begin position="64"/>
        <end position="88"/>
    </location>
</feature>
<dbReference type="AlphaFoldDB" id="A0A7X0D6J3"/>
<feature type="domain" description="BIG2" evidence="2">
    <location>
        <begin position="4"/>
        <end position="54"/>
    </location>
</feature>
<gene>
    <name evidence="3" type="ORF">HNR23_002234</name>
</gene>
<dbReference type="InterPro" id="IPR003343">
    <property type="entry name" value="Big_2"/>
</dbReference>
<dbReference type="Gene3D" id="2.60.40.1080">
    <property type="match status" value="1"/>
</dbReference>
<proteinExistence type="predicted"/>
<evidence type="ECO:0000313" key="3">
    <source>
        <dbReference type="EMBL" id="MBB6172174.1"/>
    </source>
</evidence>
<comment type="caution">
    <text evidence="3">The sequence shown here is derived from an EMBL/GenBank/DDBJ whole genome shotgun (WGS) entry which is preliminary data.</text>
</comment>
<dbReference type="EMBL" id="JACHDS010000001">
    <property type="protein sequence ID" value="MBB6172174.1"/>
    <property type="molecule type" value="Genomic_DNA"/>
</dbReference>
<keyword evidence="4" id="KW-1185">Reference proteome</keyword>
<feature type="region of interest" description="Disordered" evidence="1">
    <location>
        <begin position="1"/>
        <end position="23"/>
    </location>
</feature>
<accession>A0A7X0D6J3</accession>
<name>A0A7X0D6J3_9ACTN</name>